<feature type="compositionally biased region" description="Polar residues" evidence="1">
    <location>
        <begin position="13"/>
        <end position="23"/>
    </location>
</feature>
<dbReference type="Proteomes" id="UP000812440">
    <property type="component" value="Unassembled WGS sequence"/>
</dbReference>
<reference evidence="2" key="1">
    <citation type="thesis" date="2020" institute="ProQuest LLC" country="789 East Eisenhower Parkway, Ann Arbor, MI, USA">
        <title>Comparative Genomics and Chromosome Evolution.</title>
        <authorList>
            <person name="Mudd A.B."/>
        </authorList>
    </citation>
    <scope>NUCLEOTIDE SEQUENCE</scope>
    <source>
        <strain evidence="2">Female2</strain>
        <tissue evidence="2">Blood</tissue>
    </source>
</reference>
<evidence type="ECO:0000256" key="1">
    <source>
        <dbReference type="SAM" id="MobiDB-lite"/>
    </source>
</evidence>
<dbReference type="AlphaFoldDB" id="A0A8T2IKV1"/>
<protein>
    <submittedName>
        <fullName evidence="2">Uncharacterized protein</fullName>
    </submittedName>
</protein>
<feature type="compositionally biased region" description="Basic and acidic residues" evidence="1">
    <location>
        <begin position="1"/>
        <end position="12"/>
    </location>
</feature>
<gene>
    <name evidence="2" type="ORF">GDO86_019317</name>
</gene>
<feature type="region of interest" description="Disordered" evidence="1">
    <location>
        <begin position="1"/>
        <end position="37"/>
    </location>
</feature>
<dbReference type="EMBL" id="JAACNH010000328">
    <property type="protein sequence ID" value="KAG8431171.1"/>
    <property type="molecule type" value="Genomic_DNA"/>
</dbReference>
<comment type="caution">
    <text evidence="2">The sequence shown here is derived from an EMBL/GenBank/DDBJ whole genome shotgun (WGS) entry which is preliminary data.</text>
</comment>
<keyword evidence="3" id="KW-1185">Reference proteome</keyword>
<feature type="compositionally biased region" description="Basic and acidic residues" evidence="1">
    <location>
        <begin position="24"/>
        <end position="37"/>
    </location>
</feature>
<name>A0A8T2IKV1_9PIPI</name>
<proteinExistence type="predicted"/>
<evidence type="ECO:0000313" key="2">
    <source>
        <dbReference type="EMBL" id="KAG8431171.1"/>
    </source>
</evidence>
<evidence type="ECO:0000313" key="3">
    <source>
        <dbReference type="Proteomes" id="UP000812440"/>
    </source>
</evidence>
<sequence length="69" mass="7932">MSDNQEEQRRDTLQTVKELTTSTDLEKSAGTERRGKEPAKMELLNWTKTLCPRRRGSGSVRPSSMNFFI</sequence>
<accession>A0A8T2IKV1</accession>
<organism evidence="2 3">
    <name type="scientific">Hymenochirus boettgeri</name>
    <name type="common">Congo dwarf clawed frog</name>
    <dbReference type="NCBI Taxonomy" id="247094"/>
    <lineage>
        <taxon>Eukaryota</taxon>
        <taxon>Metazoa</taxon>
        <taxon>Chordata</taxon>
        <taxon>Craniata</taxon>
        <taxon>Vertebrata</taxon>
        <taxon>Euteleostomi</taxon>
        <taxon>Amphibia</taxon>
        <taxon>Batrachia</taxon>
        <taxon>Anura</taxon>
        <taxon>Pipoidea</taxon>
        <taxon>Pipidae</taxon>
        <taxon>Pipinae</taxon>
        <taxon>Hymenochirus</taxon>
    </lineage>
</organism>